<dbReference type="OrthoDB" id="1075553at2759"/>
<dbReference type="GO" id="GO:0006310">
    <property type="term" value="P:DNA recombination"/>
    <property type="evidence" value="ECO:0007669"/>
    <property type="project" value="UniProtKB-KW"/>
</dbReference>
<evidence type="ECO:0000313" key="6">
    <source>
        <dbReference type="EMBL" id="KAG2225129.1"/>
    </source>
</evidence>
<evidence type="ECO:0000259" key="4">
    <source>
        <dbReference type="Pfam" id="PF14214"/>
    </source>
</evidence>
<dbReference type="Proteomes" id="UP000646827">
    <property type="component" value="Unassembled WGS sequence"/>
</dbReference>
<dbReference type="InterPro" id="IPR049163">
    <property type="entry name" value="Pif1-like_2B_dom"/>
</dbReference>
<dbReference type="PANTHER" id="PTHR10492">
    <property type="match status" value="1"/>
</dbReference>
<keyword evidence="7" id="KW-1185">Reference proteome</keyword>
<comment type="similarity">
    <text evidence="1">Belongs to the helicase family.</text>
</comment>
<feature type="region of interest" description="Disordered" evidence="2">
    <location>
        <begin position="1"/>
        <end position="25"/>
    </location>
</feature>
<keyword evidence="1" id="KW-0067">ATP-binding</keyword>
<keyword evidence="1" id="KW-0547">Nucleotide-binding</keyword>
<keyword evidence="1" id="KW-0378">Hydrolase</keyword>
<dbReference type="GO" id="GO:0000723">
    <property type="term" value="P:telomere maintenance"/>
    <property type="evidence" value="ECO:0007669"/>
    <property type="project" value="InterPro"/>
</dbReference>
<proteinExistence type="inferred from homology"/>
<feature type="domain" description="DNA helicase Pif1-like 2B" evidence="5">
    <location>
        <begin position="1390"/>
        <end position="1434"/>
    </location>
</feature>
<keyword evidence="1" id="KW-0227">DNA damage</keyword>
<evidence type="ECO:0000259" key="5">
    <source>
        <dbReference type="Pfam" id="PF21530"/>
    </source>
</evidence>
<evidence type="ECO:0000313" key="7">
    <source>
        <dbReference type="Proteomes" id="UP000646827"/>
    </source>
</evidence>
<sequence length="1563" mass="176118">MTCHACGSTTHSRTTHRDCPANPNRLRTSNPGSLIFIDAASAIINVDNVPEQPIVPDSVVPTRRTHDEAFQQAAEQLATALQPQPAAVQQQPRIDTFTVHTPFVARVHPDHYVPHVSRQSNILPNGRQDLGEMNVICPSCNAKMWIKEKSAGTIAEPKFTFCCNKGKVSFNLPPPPPNELLSLLINQDATARNFRQKIRLYNSAFAFSSIAAKYDSQLANEREGVYTFRVNGMISHSIARAIQPAENVAPGFAQFYIHDTESQIQLRNGLFDGLDPETLRSLQTMINRDNPLSQVYQRAADRIQESPDSDFAIVIHSDRTPSRGHYGQYLAPATAEIAAILPNHGSVGAYRDVVITRRGGGLMRINEFHPLYDPTHYVLIFPRGEQGWVAPLPNNHPNNISNVSNDDDDDDDGHTTPMRYYAYLLHDRDNYYIVYYQRLFHQFVVDMWVKVEQHRLEYIRRNQTSLRAEMLDGLVDAIDGEIARNVGRSVLLPSTFIGGPRDMNSRYQDAMAIVRCFSKPDLFITFTCNPSWIEITRELKPGQRAVDRPDLTARVFHMKLNSLMDDLTKKHVLGTCVAHISVVEHQKRGLPHCHILLILSSDCKPSGPSDYDNIVSAEIPDPDRHPAAYATVTRNMMHGPCGPAYPDSPCMVNGRCSKHYPKSFAQETTEAEVGGYPIYRRRNDGRTVDVRRSRNRVALDNTWVVPHNLYLTTKYDSHINVEICNNVRAVKYLYKYVFKGHDRALMSMRRRRNNDSSATAIATVDNEDDGDDIDETTLYQDARYVSASESFWRLFGFSLHSRAPFVQSLSIHLPGKKNVYYRPNQTVQEVIERAEQKLSTLEAYFELNRTDPTARELCYHQIPSQYSWNTSGTHNYWSPRTRSKAAVGRVVFVSPGDMERFSLRLLLHNVPGAQSYNDLLRYNGREYELFQEAAAARLLLESDEEYDLCLAEAISVVTSIPQLRRLFVTLLLFANPSNPGALWQKYGDHLSEDYQHRYRVNDLEPDVARCNAQAITDINNLLLDQNSSLLQFPTLPPLPDLSSFENEIPEHPQQVEAENTEDLAQVAEDSIRSLNADQRAVFDAVTAAVDDPTIEQRAFFLDGQGGSGKTFLYNTLLAHVHSQNKSAIAVASTGVAALLLRRGATAHSIFKIPVENLDDSSTCSISLQSERAQAIRDASLIVWDEVPMIHRHAVEAVNRTLQDIMGATDPSLQNALFGNKVIVFGGDFRQTLPVVKRGSRSDCVNASFVRSPLWNSIRTFRLTINMRLQNLDDNNEHSERQRQFARDLLQIGDGQMASVRPNSDYIFLDRERCIRGSNINNLLNVIYPNLDNHTTPDPQYFAQRAILSPKNAVVDIINDVATDRFPGECREYLSADTVPGEEYANQIPTEFLNTLSISGFPPHRLRLKINQPVILLRNLNPAEGLCNGTKLICRNLHTHLIEAEIITGSHAGNRVHIPRVKLISSSQSSGLPCEISRKQFPLKPAFCLSINKSQGQTLTHVGVYLPDPVFSHGQLYVAFSRVTDYRNLHIMAEWDRQADRPITKNVVYPEIFSPSPLPPPSIS</sequence>
<feature type="domain" description="Helitron helicase-like" evidence="4">
    <location>
        <begin position="420"/>
        <end position="597"/>
    </location>
</feature>
<dbReference type="SUPFAM" id="SSF52540">
    <property type="entry name" value="P-loop containing nucleoside triphosphate hydrolases"/>
    <property type="match status" value="2"/>
</dbReference>
<keyword evidence="1" id="KW-0233">DNA recombination</keyword>
<dbReference type="GO" id="GO:0005524">
    <property type="term" value="F:ATP binding"/>
    <property type="evidence" value="ECO:0007669"/>
    <property type="project" value="UniProtKB-KW"/>
</dbReference>
<keyword evidence="1" id="KW-0234">DNA repair</keyword>
<dbReference type="Gene3D" id="3.40.50.300">
    <property type="entry name" value="P-loop containing nucleotide triphosphate hydrolases"/>
    <property type="match status" value="1"/>
</dbReference>
<dbReference type="InterPro" id="IPR025476">
    <property type="entry name" value="Helitron_helicase-like"/>
</dbReference>
<dbReference type="InterPro" id="IPR010285">
    <property type="entry name" value="DNA_helicase_pif1-like_DEAD"/>
</dbReference>
<dbReference type="PANTHER" id="PTHR10492:SF57">
    <property type="entry name" value="ATP-DEPENDENT DNA HELICASE"/>
    <property type="match status" value="1"/>
</dbReference>
<organism evidence="6 7">
    <name type="scientific">Circinella minor</name>
    <dbReference type="NCBI Taxonomy" id="1195481"/>
    <lineage>
        <taxon>Eukaryota</taxon>
        <taxon>Fungi</taxon>
        <taxon>Fungi incertae sedis</taxon>
        <taxon>Mucoromycota</taxon>
        <taxon>Mucoromycotina</taxon>
        <taxon>Mucoromycetes</taxon>
        <taxon>Mucorales</taxon>
        <taxon>Lichtheimiaceae</taxon>
        <taxon>Circinella</taxon>
    </lineage>
</organism>
<evidence type="ECO:0000256" key="1">
    <source>
        <dbReference type="RuleBase" id="RU363044"/>
    </source>
</evidence>
<feature type="domain" description="DNA helicase Pif1-like DEAD-box helicase" evidence="3">
    <location>
        <begin position="1074"/>
        <end position="1298"/>
    </location>
</feature>
<comment type="catalytic activity">
    <reaction evidence="1">
        <text>ATP + H2O = ADP + phosphate + H(+)</text>
        <dbReference type="Rhea" id="RHEA:13065"/>
        <dbReference type="ChEBI" id="CHEBI:15377"/>
        <dbReference type="ChEBI" id="CHEBI:15378"/>
        <dbReference type="ChEBI" id="CHEBI:30616"/>
        <dbReference type="ChEBI" id="CHEBI:43474"/>
        <dbReference type="ChEBI" id="CHEBI:456216"/>
        <dbReference type="EC" id="5.6.2.3"/>
    </reaction>
</comment>
<evidence type="ECO:0000259" key="3">
    <source>
        <dbReference type="Pfam" id="PF05970"/>
    </source>
</evidence>
<comment type="caution">
    <text evidence="6">The sequence shown here is derived from an EMBL/GenBank/DDBJ whole genome shotgun (WGS) entry which is preliminary data.</text>
</comment>
<dbReference type="GO" id="GO:0016787">
    <property type="term" value="F:hydrolase activity"/>
    <property type="evidence" value="ECO:0007669"/>
    <property type="project" value="UniProtKB-KW"/>
</dbReference>
<evidence type="ECO:0000256" key="2">
    <source>
        <dbReference type="SAM" id="MobiDB-lite"/>
    </source>
</evidence>
<dbReference type="Pfam" id="PF21530">
    <property type="entry name" value="Pif1_2B_dom"/>
    <property type="match status" value="1"/>
</dbReference>
<accession>A0A8H7VS74</accession>
<dbReference type="EMBL" id="JAEPRB010000032">
    <property type="protein sequence ID" value="KAG2225129.1"/>
    <property type="molecule type" value="Genomic_DNA"/>
</dbReference>
<dbReference type="EC" id="5.6.2.3" evidence="1"/>
<dbReference type="GO" id="GO:0006281">
    <property type="term" value="P:DNA repair"/>
    <property type="evidence" value="ECO:0007669"/>
    <property type="project" value="UniProtKB-KW"/>
</dbReference>
<gene>
    <name evidence="6" type="ORF">INT45_011812</name>
</gene>
<dbReference type="Pfam" id="PF14214">
    <property type="entry name" value="Helitron_like_N"/>
    <property type="match status" value="1"/>
</dbReference>
<dbReference type="Pfam" id="PF05970">
    <property type="entry name" value="PIF1"/>
    <property type="match status" value="1"/>
</dbReference>
<dbReference type="InterPro" id="IPR027417">
    <property type="entry name" value="P-loop_NTPase"/>
</dbReference>
<keyword evidence="1" id="KW-0347">Helicase</keyword>
<protein>
    <recommendedName>
        <fullName evidence="1">ATP-dependent DNA helicase</fullName>
        <ecNumber evidence="1">5.6.2.3</ecNumber>
    </recommendedName>
</protein>
<comment type="cofactor">
    <cofactor evidence="1">
        <name>Mg(2+)</name>
        <dbReference type="ChEBI" id="CHEBI:18420"/>
    </cofactor>
</comment>
<reference evidence="6 7" key="1">
    <citation type="submission" date="2020-12" db="EMBL/GenBank/DDBJ databases">
        <title>Metabolic potential, ecology and presence of endohyphal bacteria is reflected in genomic diversity of Mucoromycotina.</title>
        <authorList>
            <person name="Muszewska A."/>
            <person name="Okrasinska A."/>
            <person name="Steczkiewicz K."/>
            <person name="Drgas O."/>
            <person name="Orlowska M."/>
            <person name="Perlinska-Lenart U."/>
            <person name="Aleksandrzak-Piekarczyk T."/>
            <person name="Szatraj K."/>
            <person name="Zielenkiewicz U."/>
            <person name="Pilsyk S."/>
            <person name="Malc E."/>
            <person name="Mieczkowski P."/>
            <person name="Kruszewska J.S."/>
            <person name="Biernat P."/>
            <person name="Pawlowska J."/>
        </authorList>
    </citation>
    <scope>NUCLEOTIDE SEQUENCE [LARGE SCALE GENOMIC DNA]</scope>
    <source>
        <strain evidence="6 7">CBS 142.35</strain>
    </source>
</reference>
<name>A0A8H7VS74_9FUNG</name>
<dbReference type="GO" id="GO:0043139">
    <property type="term" value="F:5'-3' DNA helicase activity"/>
    <property type="evidence" value="ECO:0007669"/>
    <property type="project" value="UniProtKB-EC"/>
</dbReference>